<evidence type="ECO:0000259" key="2">
    <source>
        <dbReference type="Pfam" id="PF07596"/>
    </source>
</evidence>
<feature type="domain" description="DUF1559" evidence="2">
    <location>
        <begin position="37"/>
        <end position="314"/>
    </location>
</feature>
<dbReference type="InterPro" id="IPR027558">
    <property type="entry name" value="Pre_pil_HX9DG_C"/>
</dbReference>
<dbReference type="SUPFAM" id="SSF54523">
    <property type="entry name" value="Pili subunits"/>
    <property type="match status" value="1"/>
</dbReference>
<organism evidence="3 4">
    <name type="scientific">Blastopirellula marina</name>
    <dbReference type="NCBI Taxonomy" id="124"/>
    <lineage>
        <taxon>Bacteria</taxon>
        <taxon>Pseudomonadati</taxon>
        <taxon>Planctomycetota</taxon>
        <taxon>Planctomycetia</taxon>
        <taxon>Pirellulales</taxon>
        <taxon>Pirellulaceae</taxon>
        <taxon>Blastopirellula</taxon>
    </lineage>
</organism>
<dbReference type="NCBIfam" id="TIGR02532">
    <property type="entry name" value="IV_pilin_GFxxxE"/>
    <property type="match status" value="1"/>
</dbReference>
<accession>A0A2S8F1A8</accession>
<dbReference type="Pfam" id="PF07963">
    <property type="entry name" value="N_methyl"/>
    <property type="match status" value="1"/>
</dbReference>
<dbReference type="NCBIfam" id="TIGR04294">
    <property type="entry name" value="pre_pil_HX9DG"/>
    <property type="match status" value="1"/>
</dbReference>
<comment type="caution">
    <text evidence="3">The sequence shown here is derived from an EMBL/GenBank/DDBJ whole genome shotgun (WGS) entry which is preliminary data.</text>
</comment>
<dbReference type="OrthoDB" id="267520at2"/>
<dbReference type="PROSITE" id="PS00409">
    <property type="entry name" value="PROKAR_NTER_METHYL"/>
    <property type="match status" value="1"/>
</dbReference>
<sequence>MSLSVSPFRRSGFTLVELLVVIAIIGVLIALLLPAVQQAREAARRIECNNKIKQLGLALHNYHDTYLKFPAGAQMTDGKTQTCTTSVSSPAITRGVPWTVAILPFLELTNLYDQVDMSAEFVCSNAEAPTSGANKNVWKTSVAAYQCPSFPAESVDKNHSNYYGVMGGGPTGSGNCQSSDAGRRFYINGILFQNSRTNFASIQDGSSNTFLVGETRYQLLDGGRSDTHWLGWASTNRGGGSAVTGTLAAAQIQINACDGNCHGDRYDTTFGSGTIPNSLGQGIHQRTFGSFHPGGCIFLMGDASAHFVSDTIDLTTYQNLAIRDDGNVASLSN</sequence>
<dbReference type="InterPro" id="IPR012902">
    <property type="entry name" value="N_methyl_site"/>
</dbReference>
<dbReference type="EMBL" id="PUIA01000069">
    <property type="protein sequence ID" value="PQO25958.1"/>
    <property type="molecule type" value="Genomic_DNA"/>
</dbReference>
<dbReference type="RefSeq" id="WP_105357530.1">
    <property type="nucleotide sequence ID" value="NZ_PUIA01000069.1"/>
</dbReference>
<evidence type="ECO:0000256" key="1">
    <source>
        <dbReference type="SAM" id="Phobius"/>
    </source>
</evidence>
<dbReference type="PANTHER" id="PTHR30093:SF2">
    <property type="entry name" value="TYPE II SECRETION SYSTEM PROTEIN H"/>
    <property type="match status" value="1"/>
</dbReference>
<dbReference type="Gene3D" id="3.30.700.10">
    <property type="entry name" value="Glycoprotein, Type 4 Pilin"/>
    <property type="match status" value="1"/>
</dbReference>
<gene>
    <name evidence="3" type="ORF">C5Y96_21125</name>
</gene>
<keyword evidence="1" id="KW-0812">Transmembrane</keyword>
<name>A0A2S8F1A8_9BACT</name>
<dbReference type="InterPro" id="IPR011453">
    <property type="entry name" value="DUF1559"/>
</dbReference>
<feature type="transmembrane region" description="Helical" evidence="1">
    <location>
        <begin position="12"/>
        <end position="36"/>
    </location>
</feature>
<dbReference type="PANTHER" id="PTHR30093">
    <property type="entry name" value="GENERAL SECRETION PATHWAY PROTEIN G"/>
    <property type="match status" value="1"/>
</dbReference>
<keyword evidence="1" id="KW-0472">Membrane</keyword>
<dbReference type="InterPro" id="IPR045584">
    <property type="entry name" value="Pilin-like"/>
</dbReference>
<protein>
    <submittedName>
        <fullName evidence="3">Prepilin-type cleavage/methylation domain-containing protein</fullName>
    </submittedName>
</protein>
<reference evidence="3 4" key="1">
    <citation type="submission" date="2018-02" db="EMBL/GenBank/DDBJ databases">
        <title>Comparative genomes isolates from brazilian mangrove.</title>
        <authorList>
            <person name="Araujo J.E."/>
            <person name="Taketani R.G."/>
            <person name="Silva M.C.P."/>
            <person name="Loureco M.V."/>
            <person name="Andreote F.D."/>
        </authorList>
    </citation>
    <scope>NUCLEOTIDE SEQUENCE [LARGE SCALE GENOMIC DNA]</scope>
    <source>
        <strain evidence="3 4">HEX-2 MGV</strain>
    </source>
</reference>
<dbReference type="Proteomes" id="UP000240009">
    <property type="component" value="Unassembled WGS sequence"/>
</dbReference>
<proteinExistence type="predicted"/>
<dbReference type="Pfam" id="PF07596">
    <property type="entry name" value="SBP_bac_10"/>
    <property type="match status" value="1"/>
</dbReference>
<keyword evidence="1" id="KW-1133">Transmembrane helix</keyword>
<evidence type="ECO:0000313" key="4">
    <source>
        <dbReference type="Proteomes" id="UP000240009"/>
    </source>
</evidence>
<evidence type="ECO:0000313" key="3">
    <source>
        <dbReference type="EMBL" id="PQO25958.1"/>
    </source>
</evidence>
<dbReference type="AlphaFoldDB" id="A0A2S8F1A8"/>